<evidence type="ECO:0000313" key="1">
    <source>
        <dbReference type="EMBL" id="KAJ8666320.1"/>
    </source>
</evidence>
<keyword evidence="2" id="KW-1185">Reference proteome</keyword>
<reference evidence="1" key="1">
    <citation type="submission" date="2023-04" db="EMBL/GenBank/DDBJ databases">
        <title>A chromosome-level genome assembly of the parasitoid wasp Eretmocerus hayati.</title>
        <authorList>
            <person name="Zhong Y."/>
            <person name="Liu S."/>
            <person name="Liu Y."/>
        </authorList>
    </citation>
    <scope>NUCLEOTIDE SEQUENCE</scope>
    <source>
        <strain evidence="1">ZJU_SS_LIU_2023</strain>
    </source>
</reference>
<gene>
    <name evidence="1" type="ORF">QAD02_007982</name>
</gene>
<sequence length="665" mass="75144">MVENTIFLGQQNIAFRAHRDDGSLDFEADNNQGNFKELLKFRINCGDGDLGKRINSAPANASYLSKTTQNDLIQCCGDEILETVIPRIKKAGYYSPIFDESTDISQISQMSMILRYVYNNEIHEDFVKFVDLFEAARKLNPSGTKMTEEMKITGSCLGKIVLQTLKDLGLDPEKCVGITTDGCSVMISETCGAVSVIKEDCKNASYSPCHNHMLNLSISKSSSVRAIRNSVAHMKSTVGFFKASAKRSDPLKNSLKVSLRGLCETRWGERHDGVMPFREVLPQIVAVIDDITLWRDSSTSSRAKSLKLSLLDSEFIVSTICLSDILSCTHPLSFFFQKKNIDVKSAEDLLGDVMKILDGKRKNVEAEFLPLFEEIQVLANELNVGITVPRTCNSQTYRENHPGENAMTYYRRSIYVPLLDNVIEDLKARFSKSTLEPYHLFVLLPDEKFVENESAVKTSISALVDKYIVFFYMPASLMRKMLQSELVVWQMKWSREGFNESKTAIEYLKLCDQDIFPIIHTLLEIFVTLPISSASAERSFSTLKRIKTWLRSTMNEDRLTGLALLHMHRELPLNIDNIIDRTICRVWRTKPMQGWPSVRYIADELTHRWRKLSGGVPCEDSGASPTATREIDPIGQSQRRHVCSSGLRSLCDVTRSVALATVWLV</sequence>
<organism evidence="1 2">
    <name type="scientific">Eretmocerus hayati</name>
    <dbReference type="NCBI Taxonomy" id="131215"/>
    <lineage>
        <taxon>Eukaryota</taxon>
        <taxon>Metazoa</taxon>
        <taxon>Ecdysozoa</taxon>
        <taxon>Arthropoda</taxon>
        <taxon>Hexapoda</taxon>
        <taxon>Insecta</taxon>
        <taxon>Pterygota</taxon>
        <taxon>Neoptera</taxon>
        <taxon>Endopterygota</taxon>
        <taxon>Hymenoptera</taxon>
        <taxon>Apocrita</taxon>
        <taxon>Proctotrupomorpha</taxon>
        <taxon>Chalcidoidea</taxon>
        <taxon>Aphelinidae</taxon>
        <taxon>Aphelininae</taxon>
        <taxon>Eretmocerus</taxon>
    </lineage>
</organism>
<comment type="caution">
    <text evidence="1">The sequence shown here is derived from an EMBL/GenBank/DDBJ whole genome shotgun (WGS) entry which is preliminary data.</text>
</comment>
<evidence type="ECO:0000313" key="2">
    <source>
        <dbReference type="Proteomes" id="UP001239111"/>
    </source>
</evidence>
<protein>
    <submittedName>
        <fullName evidence="1">Uncharacterized protein</fullName>
    </submittedName>
</protein>
<dbReference type="EMBL" id="CM056744">
    <property type="protein sequence ID" value="KAJ8666320.1"/>
    <property type="molecule type" value="Genomic_DNA"/>
</dbReference>
<dbReference type="Proteomes" id="UP001239111">
    <property type="component" value="Chromosome 4"/>
</dbReference>
<accession>A0ACC2N559</accession>
<name>A0ACC2N559_9HYME</name>
<proteinExistence type="predicted"/>